<sequence>MSGEQRKDTVPDRTQDTASTVSSDCGDTAESSQGRKASGYPTHETDPTSRASEVLDDVDRKPPPSDEADPGSDFIRSDTDSSSSSDNSRKALSEPSARERVEAVGSHLAADVVGLAGPTELDFDPRNADEARAAFTRIGSIHGTILAFDNNEPIRSYRDDEPYQLSVQVARNTHDIEQQQEEVERVKKDMRACTKTIAVVGIFATLAFLLYGHATKV</sequence>
<protein>
    <submittedName>
        <fullName evidence="4">Uncharacterized protein</fullName>
    </submittedName>
</protein>
<feature type="region of interest" description="Disordered" evidence="2">
    <location>
        <begin position="1"/>
        <end position="102"/>
    </location>
</feature>
<dbReference type="EMBL" id="JBEFKJ010000009">
    <property type="protein sequence ID" value="KAL2044373.1"/>
    <property type="molecule type" value="Genomic_DNA"/>
</dbReference>
<dbReference type="Proteomes" id="UP001590950">
    <property type="component" value="Unassembled WGS sequence"/>
</dbReference>
<evidence type="ECO:0000256" key="1">
    <source>
        <dbReference type="SAM" id="Coils"/>
    </source>
</evidence>
<accession>A0ABR4AH14</accession>
<keyword evidence="5" id="KW-1185">Reference proteome</keyword>
<evidence type="ECO:0000256" key="3">
    <source>
        <dbReference type="SAM" id="Phobius"/>
    </source>
</evidence>
<keyword evidence="3" id="KW-0812">Transmembrane</keyword>
<evidence type="ECO:0000313" key="5">
    <source>
        <dbReference type="Proteomes" id="UP001590950"/>
    </source>
</evidence>
<gene>
    <name evidence="4" type="ORF">N7G274_003078</name>
</gene>
<feature type="coiled-coil region" evidence="1">
    <location>
        <begin position="169"/>
        <end position="196"/>
    </location>
</feature>
<keyword evidence="1" id="KW-0175">Coiled coil</keyword>
<feature type="compositionally biased region" description="Basic and acidic residues" evidence="2">
    <location>
        <begin position="1"/>
        <end position="15"/>
    </location>
</feature>
<proteinExistence type="predicted"/>
<evidence type="ECO:0000256" key="2">
    <source>
        <dbReference type="SAM" id="MobiDB-lite"/>
    </source>
</evidence>
<keyword evidence="3" id="KW-0472">Membrane</keyword>
<feature type="compositionally biased region" description="Basic and acidic residues" evidence="2">
    <location>
        <begin position="87"/>
        <end position="102"/>
    </location>
</feature>
<reference evidence="4 5" key="1">
    <citation type="submission" date="2024-09" db="EMBL/GenBank/DDBJ databases">
        <title>Rethinking Asexuality: The Enigmatic Case of Functional Sexual Genes in Lepraria (Stereocaulaceae).</title>
        <authorList>
            <person name="Doellman M."/>
            <person name="Sun Y."/>
            <person name="Barcenas-Pena A."/>
            <person name="Lumbsch H.T."/>
            <person name="Grewe F."/>
        </authorList>
    </citation>
    <scope>NUCLEOTIDE SEQUENCE [LARGE SCALE GENOMIC DNA]</scope>
    <source>
        <strain evidence="4 5">Mercado 3170</strain>
    </source>
</reference>
<feature type="compositionally biased region" description="Polar residues" evidence="2">
    <location>
        <begin position="16"/>
        <end position="35"/>
    </location>
</feature>
<keyword evidence="3" id="KW-1133">Transmembrane helix</keyword>
<comment type="caution">
    <text evidence="4">The sequence shown here is derived from an EMBL/GenBank/DDBJ whole genome shotgun (WGS) entry which is preliminary data.</text>
</comment>
<feature type="transmembrane region" description="Helical" evidence="3">
    <location>
        <begin position="196"/>
        <end position="214"/>
    </location>
</feature>
<name>A0ABR4AH14_9LECA</name>
<organism evidence="4 5">
    <name type="scientific">Stereocaulon virgatum</name>
    <dbReference type="NCBI Taxonomy" id="373712"/>
    <lineage>
        <taxon>Eukaryota</taxon>
        <taxon>Fungi</taxon>
        <taxon>Dikarya</taxon>
        <taxon>Ascomycota</taxon>
        <taxon>Pezizomycotina</taxon>
        <taxon>Lecanoromycetes</taxon>
        <taxon>OSLEUM clade</taxon>
        <taxon>Lecanoromycetidae</taxon>
        <taxon>Lecanorales</taxon>
        <taxon>Lecanorineae</taxon>
        <taxon>Stereocaulaceae</taxon>
        <taxon>Stereocaulon</taxon>
    </lineage>
</organism>
<evidence type="ECO:0000313" key="4">
    <source>
        <dbReference type="EMBL" id="KAL2044373.1"/>
    </source>
</evidence>